<comment type="caution">
    <text evidence="1">The sequence shown here is derived from an EMBL/GenBank/DDBJ whole genome shotgun (WGS) entry which is preliminary data.</text>
</comment>
<gene>
    <name evidence="1" type="ORF">O6H91_14G010200</name>
</gene>
<keyword evidence="2" id="KW-1185">Reference proteome</keyword>
<sequence length="137" mass="16050">MARTKQTARLTSFVHPSHPQTSEPVRPQRCGRPSRSWLRDIRALQRSTKFLIPKAAFYRAVREVTQDMTTHLPYVVRWNITALEALHTTYEDSQTKLFEDSMMCSIHGKRVTLMPKDMLLVMRLQNTYDSIFKFGFT</sequence>
<dbReference type="Proteomes" id="UP001162992">
    <property type="component" value="Chromosome 14"/>
</dbReference>
<accession>A0ACC2BLJ6</accession>
<protein>
    <submittedName>
        <fullName evidence="1">Uncharacterized protein</fullName>
    </submittedName>
</protein>
<name>A0ACC2BLJ6_DIPCM</name>
<evidence type="ECO:0000313" key="1">
    <source>
        <dbReference type="EMBL" id="KAJ7530611.1"/>
    </source>
</evidence>
<evidence type="ECO:0000313" key="2">
    <source>
        <dbReference type="Proteomes" id="UP001162992"/>
    </source>
</evidence>
<proteinExistence type="predicted"/>
<organism evidence="1 2">
    <name type="scientific">Diphasiastrum complanatum</name>
    <name type="common">Issler's clubmoss</name>
    <name type="synonym">Lycopodium complanatum</name>
    <dbReference type="NCBI Taxonomy" id="34168"/>
    <lineage>
        <taxon>Eukaryota</taxon>
        <taxon>Viridiplantae</taxon>
        <taxon>Streptophyta</taxon>
        <taxon>Embryophyta</taxon>
        <taxon>Tracheophyta</taxon>
        <taxon>Lycopodiopsida</taxon>
        <taxon>Lycopodiales</taxon>
        <taxon>Lycopodiaceae</taxon>
        <taxon>Lycopodioideae</taxon>
        <taxon>Diphasiastrum</taxon>
    </lineage>
</organism>
<reference evidence="2" key="1">
    <citation type="journal article" date="2024" name="Proc. Natl. Acad. Sci. U.S.A.">
        <title>Extraordinary preservation of gene collinearity over three hundred million years revealed in homosporous lycophytes.</title>
        <authorList>
            <person name="Li C."/>
            <person name="Wickell D."/>
            <person name="Kuo L.Y."/>
            <person name="Chen X."/>
            <person name="Nie B."/>
            <person name="Liao X."/>
            <person name="Peng D."/>
            <person name="Ji J."/>
            <person name="Jenkins J."/>
            <person name="Williams M."/>
            <person name="Shu S."/>
            <person name="Plott C."/>
            <person name="Barry K."/>
            <person name="Rajasekar S."/>
            <person name="Grimwood J."/>
            <person name="Han X."/>
            <person name="Sun S."/>
            <person name="Hou Z."/>
            <person name="He W."/>
            <person name="Dai G."/>
            <person name="Sun C."/>
            <person name="Schmutz J."/>
            <person name="Leebens-Mack J.H."/>
            <person name="Li F.W."/>
            <person name="Wang L."/>
        </authorList>
    </citation>
    <scope>NUCLEOTIDE SEQUENCE [LARGE SCALE GENOMIC DNA]</scope>
    <source>
        <strain evidence="2">cv. PW_Plant_1</strain>
    </source>
</reference>
<dbReference type="EMBL" id="CM055105">
    <property type="protein sequence ID" value="KAJ7530611.1"/>
    <property type="molecule type" value="Genomic_DNA"/>
</dbReference>